<dbReference type="GO" id="GO:0016032">
    <property type="term" value="P:viral process"/>
    <property type="evidence" value="ECO:0007669"/>
    <property type="project" value="InterPro"/>
</dbReference>
<dbReference type="Proteomes" id="UP001488838">
    <property type="component" value="Unassembled WGS sequence"/>
</dbReference>
<gene>
    <name evidence="4" type="ORF">U0070_017650</name>
</gene>
<dbReference type="EC" id="2.7.7.49" evidence="1"/>
<dbReference type="InterPro" id="IPR043502">
    <property type="entry name" value="DNA/RNA_pol_sf"/>
</dbReference>
<dbReference type="GO" id="GO:0003964">
    <property type="term" value="F:RNA-directed DNA polymerase activity"/>
    <property type="evidence" value="ECO:0007669"/>
    <property type="project" value="UniProtKB-EC"/>
</dbReference>
<dbReference type="InterPro" id="IPR000477">
    <property type="entry name" value="RT_dom"/>
</dbReference>
<dbReference type="PANTHER" id="PTHR19446">
    <property type="entry name" value="REVERSE TRANSCRIPTASES"/>
    <property type="match status" value="1"/>
</dbReference>
<dbReference type="CDD" id="cd01650">
    <property type="entry name" value="RT_nLTR_like"/>
    <property type="match status" value="1"/>
</dbReference>
<proteinExistence type="predicted"/>
<feature type="region of interest" description="Disordered" evidence="2">
    <location>
        <begin position="1158"/>
        <end position="1178"/>
    </location>
</feature>
<reference evidence="4 5" key="1">
    <citation type="journal article" date="2023" name="bioRxiv">
        <title>Conserved and derived expression patterns and positive selection on dental genes reveal complex evolutionary context of ever-growing rodent molars.</title>
        <authorList>
            <person name="Calamari Z.T."/>
            <person name="Song A."/>
            <person name="Cohen E."/>
            <person name="Akter M."/>
            <person name="Roy R.D."/>
            <person name="Hallikas O."/>
            <person name="Christensen M.M."/>
            <person name="Li P."/>
            <person name="Marangoni P."/>
            <person name="Jernvall J."/>
            <person name="Klein O.D."/>
        </authorList>
    </citation>
    <scope>NUCLEOTIDE SEQUENCE [LARGE SCALE GENOMIC DNA]</scope>
    <source>
        <strain evidence="4">V071</strain>
    </source>
</reference>
<dbReference type="Pfam" id="PF00607">
    <property type="entry name" value="Gag_p24"/>
    <property type="match status" value="1"/>
</dbReference>
<dbReference type="Pfam" id="PF00078">
    <property type="entry name" value="RVT_1"/>
    <property type="match status" value="1"/>
</dbReference>
<dbReference type="Gene3D" id="1.10.375.10">
    <property type="entry name" value="Human Immunodeficiency Virus Type 1 Capsid Protein"/>
    <property type="match status" value="1"/>
</dbReference>
<feature type="region of interest" description="Disordered" evidence="2">
    <location>
        <begin position="1224"/>
        <end position="1266"/>
    </location>
</feature>
<feature type="compositionally biased region" description="Basic and acidic residues" evidence="2">
    <location>
        <begin position="370"/>
        <end position="379"/>
    </location>
</feature>
<organism evidence="4 5">
    <name type="scientific">Myodes glareolus</name>
    <name type="common">Bank vole</name>
    <name type="synonym">Clethrionomys glareolus</name>
    <dbReference type="NCBI Taxonomy" id="447135"/>
    <lineage>
        <taxon>Eukaryota</taxon>
        <taxon>Metazoa</taxon>
        <taxon>Chordata</taxon>
        <taxon>Craniata</taxon>
        <taxon>Vertebrata</taxon>
        <taxon>Euteleostomi</taxon>
        <taxon>Mammalia</taxon>
        <taxon>Eutheria</taxon>
        <taxon>Euarchontoglires</taxon>
        <taxon>Glires</taxon>
        <taxon>Rodentia</taxon>
        <taxon>Myomorpha</taxon>
        <taxon>Muroidea</taxon>
        <taxon>Cricetidae</taxon>
        <taxon>Arvicolinae</taxon>
        <taxon>Myodes</taxon>
    </lineage>
</organism>
<keyword evidence="5" id="KW-1185">Reference proteome</keyword>
<dbReference type="PROSITE" id="PS50878">
    <property type="entry name" value="RT_POL"/>
    <property type="match status" value="1"/>
</dbReference>
<dbReference type="SUPFAM" id="SSF56672">
    <property type="entry name" value="DNA/RNA polymerases"/>
    <property type="match status" value="1"/>
</dbReference>
<accession>A0AAW0K7K1</accession>
<dbReference type="SUPFAM" id="SSF47943">
    <property type="entry name" value="Retrovirus capsid protein, N-terminal core domain"/>
    <property type="match status" value="1"/>
</dbReference>
<evidence type="ECO:0000313" key="4">
    <source>
        <dbReference type="EMBL" id="KAK7834464.1"/>
    </source>
</evidence>
<protein>
    <recommendedName>
        <fullName evidence="1">RNA-directed DNA polymerase</fullName>
        <ecNumber evidence="1">2.7.7.49</ecNumber>
    </recommendedName>
</protein>
<sequence>MSTLWIGEERCAQPPLTRTQVVALKAHSGLRPLATSCRKSAMCLLILSTLNLLFSSITLHDRFYSSAALLKIYVRNPQASLSGLISAVDVAGADPCRSFFLSHENRQSGFPALWEVQVPPPSLQVQERSTEKMKSGIPVSIAGGSASDVYHSHEVSIEKCKKVSERAVLLCSEAHHLPKQGGFLEITKAQKIADKMMPSHRGTVESSRNIPDIVQFHNAVMLRKDCTSTARSAMDFLNTTFIVSHRSRKGESPNRLECQNPVYAEEASPSVIVNGFPKRLRASHIQRIWLDHDLVQSQSNRPCSPMKKQIFEEEFESEIHICSMLGKFLNDFQYQGKTLRAASTSLRIGESLSGFFTSVGHIVPRLTAMDGDRDKDPHRSTGLSSQGPAEEQKEGEYEPRSQDHEGLFHPLRQCGPSYVKSIKSIESPVVKVKELDKIRPWSLHDKNAVFKTKQAVSNSQIHGTRGALDINLDSGSIATEPDMALSRSPDPGDTMALGDSTGLSDQHIPSGHMALRHLHGYKLWPRARVLILPLVATRERNLALGPTLELPVTLSMGDEKLGKNQMFVKLQCGLSPHWEKQAAENLPEILPWLLQKLSNTFCESPFLTLTSNHHNMGRVSSAPLFALPLGLCKFIVPPSPSAASAAGDPIGLPFQKLVAASSSYPSGASICRGRASTPPTSHESRKLSRSTMGSYFSDYWLKERKVLPQQFIYMMDYIDGFSYVGPDLHLWDEAYMIKAATTLSTIDGAVPPDPASDEGWRYSRKPTLQHGTEPPEVQMRSRRRKNMKNETLYVAAAEDDLELQNLLPPPSKCWDHRHLLPKRSSRMPLKTEMLSELQLILSSTSEVLVITIPRAPMLAMDAGSGIMWKRGQRLHKLETVDDYTDPVFYGHSREILHANSQQLWLHAQGLGELKPEQRSNSEVTGALGISVLGVANCEGNRGISMELSPGSPCCGMHCISGNKTRPGTRGEVEIETLTKKGSRPRKAAEGARWAKNALSLHRKMQHPQGGIPTSIHELVLCLQENRCNWRILVQEGECPDRLDLQNPVYAEETSPSVIVNGFSERLQASHIQRIRPHSENLVGSRPRSVPVQLALKQFLIKLSATIEGNYDFSEWDYRDGLQRKMMRNVCDGNEALTKMQTVTAVPKPPLWQLPFSLDPETGKASQEPGHGKRPTAPKYNRVVELGGGKQSFYNKEKTNAMLKEKYEKDMAAYRTKVKPGAVKTGVVKAERGKKKKEERDEEEDEEKNDKLIAPHPKNDSCRAGTAKWRFPPRSEKEEVVDGVVLDRPTCFNANWGKRESHCGLTDDREAEEDSGRRGGVSFRPRHTVALVIEVPDPNNPGQMLRQHVALSFKEMKQLKEAVAVYGSQAPFTLAMVESFAALNLTPSNWQQLCRAVLSRGDYLLWRGDYQENCLLTARLNAQVGQAQSNLDMLTGAGASADVANQIVLDPAVYLQMETATTKAWKALPNKAAGDQLSKCWCLKNIRRSSFIDSGRTAAIVAAIAVAATVATVAGVAISQTTVTTETVDQLSGRVSKSLQTQSALDSHIGLGLLNLNQHTVLLQEQGRIWGPDELRMAKRHLRCHWPGSTPVEIPVLGPVLQRPLAQAYSLSSCSLESAPVVFAASVTLIPKPHKDTTKKENYRPISLMNIDAKILNKILANRIQEHIRKIIHYDQVGFIPEMQGWFNIRKSINVIHHINKLKEKNHMIISLDAEKAFDKIQHPFMIKVLERLGIQGSYLNIIKAIYSKPTANIKLNGEKLKAFPLKSGMRQGCPLSPYLFNIVLEVLAIAIRQHKEIKGIRIGKDEVKLSLFADDMIVYISDPKNSTKELLQLINTFSNVQEGEHPNRLDPKNPVYAEETSPSVIVNGFSERLQASHIQKNQPHSENLSNPKIFYAICGYRESASMKTEFGASELMKPRGRCDIECKEPSGYRHYKMALAVLQLGGYPDAAIAKDKFARPPAYGWCIPQSAASSHVNVPRTYLWRWMEIETETHTEALDLAPKVQMKSKRRENMSKEVRTTRDPLSYLKIDVLSATEPTRDSKNKSLSLISSIPSCNFQTNVILRDINTIAKFTGAWAAPIEVASTWHAQDFSQVPGLNESVADPQPEPVFRRIVGLAILGSSNWKWRQTKPVTDSMAINAQVSKCMVQ</sequence>
<dbReference type="EMBL" id="JBBHLL010000004">
    <property type="protein sequence ID" value="KAK7834464.1"/>
    <property type="molecule type" value="Genomic_DNA"/>
</dbReference>
<evidence type="ECO:0000256" key="1">
    <source>
        <dbReference type="ARBA" id="ARBA00012493"/>
    </source>
</evidence>
<feature type="region of interest" description="Disordered" evidence="2">
    <location>
        <begin position="368"/>
        <end position="406"/>
    </location>
</feature>
<evidence type="ECO:0000256" key="2">
    <source>
        <dbReference type="SAM" id="MobiDB-lite"/>
    </source>
</evidence>
<feature type="compositionally biased region" description="Basic and acidic residues" evidence="2">
    <location>
        <begin position="1247"/>
        <end position="1260"/>
    </location>
</feature>
<feature type="compositionally biased region" description="Basic and acidic residues" evidence="2">
    <location>
        <begin position="390"/>
        <end position="406"/>
    </location>
</feature>
<evidence type="ECO:0000259" key="3">
    <source>
        <dbReference type="PROSITE" id="PS50878"/>
    </source>
</evidence>
<feature type="domain" description="Reverse transcriptase" evidence="3">
    <location>
        <begin position="1610"/>
        <end position="1871"/>
    </location>
</feature>
<dbReference type="InterPro" id="IPR008919">
    <property type="entry name" value="Retrov_capsid_N"/>
</dbReference>
<evidence type="ECO:0000313" key="5">
    <source>
        <dbReference type="Proteomes" id="UP001488838"/>
    </source>
</evidence>
<feature type="region of interest" description="Disordered" evidence="2">
    <location>
        <begin position="748"/>
        <end position="783"/>
    </location>
</feature>
<comment type="caution">
    <text evidence="4">The sequence shown here is derived from an EMBL/GenBank/DDBJ whole genome shotgun (WGS) entry which is preliminary data.</text>
</comment>
<name>A0AAW0K7K1_MYOGA</name>